<proteinExistence type="predicted"/>
<name>A0ABU8UF64_9ACTN</name>
<feature type="compositionally biased region" description="Low complexity" evidence="1">
    <location>
        <begin position="44"/>
        <end position="70"/>
    </location>
</feature>
<organism evidence="2 3">
    <name type="scientific">Streptomyces caledonius</name>
    <dbReference type="NCBI Taxonomy" id="3134107"/>
    <lineage>
        <taxon>Bacteria</taxon>
        <taxon>Bacillati</taxon>
        <taxon>Actinomycetota</taxon>
        <taxon>Actinomycetes</taxon>
        <taxon>Kitasatosporales</taxon>
        <taxon>Streptomycetaceae</taxon>
        <taxon>Streptomyces</taxon>
    </lineage>
</organism>
<sequence length="70" mass="7124">MSNMGKITTAGAVEKYPLPASGGARSPSPRDPTEACGSPRTPVTGSGRSPPTGRSPSTRCRTPTAPRRAS</sequence>
<keyword evidence="3" id="KW-1185">Reference proteome</keyword>
<feature type="region of interest" description="Disordered" evidence="1">
    <location>
        <begin position="1"/>
        <end position="70"/>
    </location>
</feature>
<dbReference type="Proteomes" id="UP001382904">
    <property type="component" value="Unassembled WGS sequence"/>
</dbReference>
<evidence type="ECO:0000313" key="3">
    <source>
        <dbReference type="Proteomes" id="UP001382904"/>
    </source>
</evidence>
<reference evidence="2 3" key="1">
    <citation type="submission" date="2024-03" db="EMBL/GenBank/DDBJ databases">
        <title>Novel Streptomyces species of biotechnological and ecological value are a feature of Machair soil.</title>
        <authorList>
            <person name="Prole J.R."/>
            <person name="Goodfellow M."/>
            <person name="Allenby N."/>
            <person name="Ward A.C."/>
        </authorList>
    </citation>
    <scope>NUCLEOTIDE SEQUENCE [LARGE SCALE GENOMIC DNA]</scope>
    <source>
        <strain evidence="2 3">MS1.HAVA.3</strain>
    </source>
</reference>
<evidence type="ECO:0000313" key="2">
    <source>
        <dbReference type="EMBL" id="MEJ8645758.1"/>
    </source>
</evidence>
<dbReference type="EMBL" id="JBBKAM010000004">
    <property type="protein sequence ID" value="MEJ8645758.1"/>
    <property type="molecule type" value="Genomic_DNA"/>
</dbReference>
<accession>A0ABU8UF64</accession>
<comment type="caution">
    <text evidence="2">The sequence shown here is derived from an EMBL/GenBank/DDBJ whole genome shotgun (WGS) entry which is preliminary data.</text>
</comment>
<protein>
    <submittedName>
        <fullName evidence="2">Uncharacterized protein</fullName>
    </submittedName>
</protein>
<evidence type="ECO:0000256" key="1">
    <source>
        <dbReference type="SAM" id="MobiDB-lite"/>
    </source>
</evidence>
<gene>
    <name evidence="2" type="ORF">WKI68_40175</name>
</gene>